<comment type="subcellular location">
    <subcellularLocation>
        <location evidence="1">Cell membrane</location>
        <topology evidence="1">Multi-pass membrane protein</topology>
    </subcellularLocation>
</comment>
<keyword evidence="3" id="KW-0813">Transport</keyword>
<evidence type="ECO:0000256" key="7">
    <source>
        <dbReference type="ARBA" id="ARBA00023136"/>
    </source>
</evidence>
<dbReference type="EMBL" id="PDJD01000001">
    <property type="protein sequence ID" value="PFG20240.1"/>
    <property type="molecule type" value="Genomic_DNA"/>
</dbReference>
<sequence length="522" mass="54900">MTADQPQVELNRRTVYIIFAALLSAMFLSALDQSVVGTALPTIVGDLGAVQHEGWIITAYLLTIAIVMPIYGKIGDLYGRRLPFLIAIAIFVAGSTGSALSSAFGELVAWRSLQGLGAGGLVILSQAIIGDIVSARDRGKFMGPMGAVFGIATVLGPLLGGWFTEGPGWRWCFWTNVPIGVFAFIVAFFALKLPRSHATKRFDLVGAILLTLATTGIVLVTSWSSITDASGYDWTDPALLAMIGGTLLALAGFIVVELRVQDPLLPLRLFRNRTFAVSVSIALILGMTMFAALSFLPTFLQMAQGIGPTESGLLMLPMTIGLMITAIGSGLLITKTGRYRIYPIVGMAISTVAVVWLTRITAEMSMVLFGAMIFVLGIGLGLVMQTIVIAAQNAVPPQELGVATSTNNFLREIGAAVGTSVFSTAFTTNLTSKVTDIAKDAPAGSIPSGFGPADLTPAGVEKLPSALHTDVINAYAESLAPAFWYLVPLAVLGTVVAFFMKEIKLSTTAGLAARGEAVSVDS</sequence>
<dbReference type="InterPro" id="IPR004638">
    <property type="entry name" value="EmrB-like"/>
</dbReference>
<evidence type="ECO:0000256" key="2">
    <source>
        <dbReference type="ARBA" id="ARBA00007520"/>
    </source>
</evidence>
<feature type="transmembrane region" description="Helical" evidence="8">
    <location>
        <begin position="277"/>
        <end position="300"/>
    </location>
</feature>
<feature type="transmembrane region" description="Helical" evidence="8">
    <location>
        <begin position="141"/>
        <end position="162"/>
    </location>
</feature>
<feature type="transmembrane region" description="Helical" evidence="8">
    <location>
        <begin position="202"/>
        <end position="226"/>
    </location>
</feature>
<evidence type="ECO:0000256" key="4">
    <source>
        <dbReference type="ARBA" id="ARBA00022475"/>
    </source>
</evidence>
<comment type="similarity">
    <text evidence="2">Belongs to the major facilitator superfamily. TCR/Tet family.</text>
</comment>
<feature type="transmembrane region" description="Helical" evidence="8">
    <location>
        <begin position="312"/>
        <end position="334"/>
    </location>
</feature>
<dbReference type="PANTHER" id="PTHR23501:SF197">
    <property type="entry name" value="COMD"/>
    <property type="match status" value="1"/>
</dbReference>
<name>A0A2A9D313_9MICO</name>
<dbReference type="RefSeq" id="WP_245866921.1">
    <property type="nucleotide sequence ID" value="NZ_PDJD01000001.1"/>
</dbReference>
<evidence type="ECO:0000256" key="8">
    <source>
        <dbReference type="SAM" id="Phobius"/>
    </source>
</evidence>
<feature type="transmembrane region" description="Helical" evidence="8">
    <location>
        <begin position="55"/>
        <end position="72"/>
    </location>
</feature>
<dbReference type="NCBIfam" id="TIGR00711">
    <property type="entry name" value="efflux_EmrB"/>
    <property type="match status" value="1"/>
</dbReference>
<feature type="transmembrane region" description="Helical" evidence="8">
    <location>
        <begin position="482"/>
        <end position="500"/>
    </location>
</feature>
<evidence type="ECO:0000313" key="10">
    <source>
        <dbReference type="EMBL" id="PFG20240.1"/>
    </source>
</evidence>
<keyword evidence="7 8" id="KW-0472">Membrane</keyword>
<feature type="transmembrane region" description="Helical" evidence="8">
    <location>
        <begin position="168"/>
        <end position="190"/>
    </location>
</feature>
<evidence type="ECO:0000256" key="5">
    <source>
        <dbReference type="ARBA" id="ARBA00022692"/>
    </source>
</evidence>
<proteinExistence type="inferred from homology"/>
<keyword evidence="11" id="KW-1185">Reference proteome</keyword>
<dbReference type="Gene3D" id="1.20.1250.20">
    <property type="entry name" value="MFS general substrate transporter like domains"/>
    <property type="match status" value="1"/>
</dbReference>
<feature type="transmembrane region" description="Helical" evidence="8">
    <location>
        <begin position="238"/>
        <end position="256"/>
    </location>
</feature>
<dbReference type="Pfam" id="PF07690">
    <property type="entry name" value="MFS_1"/>
    <property type="match status" value="1"/>
</dbReference>
<comment type="caution">
    <text evidence="10">The sequence shown here is derived from an EMBL/GenBank/DDBJ whole genome shotgun (WGS) entry which is preliminary data.</text>
</comment>
<dbReference type="SUPFAM" id="SSF103473">
    <property type="entry name" value="MFS general substrate transporter"/>
    <property type="match status" value="1"/>
</dbReference>
<keyword evidence="4" id="KW-1003">Cell membrane</keyword>
<keyword evidence="6 8" id="KW-1133">Transmembrane helix</keyword>
<dbReference type="AlphaFoldDB" id="A0A2A9D313"/>
<dbReference type="InterPro" id="IPR020846">
    <property type="entry name" value="MFS_dom"/>
</dbReference>
<protein>
    <submittedName>
        <fullName evidence="10">EmrB/QacA subfamily drug resistance transporter</fullName>
    </submittedName>
</protein>
<dbReference type="FunFam" id="1.20.1720.10:FF:000004">
    <property type="entry name" value="EmrB/QacA family drug resistance transporter"/>
    <property type="match status" value="1"/>
</dbReference>
<organism evidence="10 11">
    <name type="scientific">Serinibacter salmoneus</name>
    <dbReference type="NCBI Taxonomy" id="556530"/>
    <lineage>
        <taxon>Bacteria</taxon>
        <taxon>Bacillati</taxon>
        <taxon>Actinomycetota</taxon>
        <taxon>Actinomycetes</taxon>
        <taxon>Micrococcales</taxon>
        <taxon>Beutenbergiaceae</taxon>
        <taxon>Serinibacter</taxon>
    </lineage>
</organism>
<evidence type="ECO:0000256" key="6">
    <source>
        <dbReference type="ARBA" id="ARBA00022989"/>
    </source>
</evidence>
<accession>A0A2A9D313</accession>
<gene>
    <name evidence="10" type="ORF">ATL40_1835</name>
</gene>
<reference evidence="10 11" key="1">
    <citation type="submission" date="2017-10" db="EMBL/GenBank/DDBJ databases">
        <title>Sequencing the genomes of 1000 actinobacteria strains.</title>
        <authorList>
            <person name="Klenk H.-P."/>
        </authorList>
    </citation>
    <scope>NUCLEOTIDE SEQUENCE [LARGE SCALE GENOMIC DNA]</scope>
    <source>
        <strain evidence="10 11">DSM 21801</strain>
    </source>
</reference>
<feature type="transmembrane region" description="Helical" evidence="8">
    <location>
        <begin position="366"/>
        <end position="391"/>
    </location>
</feature>
<dbReference type="InterPro" id="IPR036259">
    <property type="entry name" value="MFS_trans_sf"/>
</dbReference>
<dbReference type="PANTHER" id="PTHR23501">
    <property type="entry name" value="MAJOR FACILITATOR SUPERFAMILY"/>
    <property type="match status" value="1"/>
</dbReference>
<evidence type="ECO:0000259" key="9">
    <source>
        <dbReference type="PROSITE" id="PS50850"/>
    </source>
</evidence>
<keyword evidence="5 8" id="KW-0812">Transmembrane</keyword>
<dbReference type="PROSITE" id="PS50850">
    <property type="entry name" value="MFS"/>
    <property type="match status" value="1"/>
</dbReference>
<dbReference type="GO" id="GO:0005886">
    <property type="term" value="C:plasma membrane"/>
    <property type="evidence" value="ECO:0007669"/>
    <property type="project" value="UniProtKB-SubCell"/>
</dbReference>
<feature type="transmembrane region" description="Helical" evidence="8">
    <location>
        <begin position="341"/>
        <end position="360"/>
    </location>
</feature>
<feature type="transmembrane region" description="Helical" evidence="8">
    <location>
        <begin position="15"/>
        <end position="35"/>
    </location>
</feature>
<feature type="transmembrane region" description="Helical" evidence="8">
    <location>
        <begin position="110"/>
        <end position="129"/>
    </location>
</feature>
<dbReference type="PRINTS" id="PR01036">
    <property type="entry name" value="TCRTETB"/>
</dbReference>
<feature type="transmembrane region" description="Helical" evidence="8">
    <location>
        <begin position="84"/>
        <end position="104"/>
    </location>
</feature>
<dbReference type="InterPro" id="IPR011701">
    <property type="entry name" value="MFS"/>
</dbReference>
<evidence type="ECO:0000313" key="11">
    <source>
        <dbReference type="Proteomes" id="UP000224915"/>
    </source>
</evidence>
<dbReference type="CDD" id="cd17502">
    <property type="entry name" value="MFS_Azr1_MDR_like"/>
    <property type="match status" value="1"/>
</dbReference>
<dbReference type="Proteomes" id="UP000224915">
    <property type="component" value="Unassembled WGS sequence"/>
</dbReference>
<dbReference type="Gene3D" id="1.20.1720.10">
    <property type="entry name" value="Multidrug resistance protein D"/>
    <property type="match status" value="1"/>
</dbReference>
<dbReference type="GO" id="GO:0022857">
    <property type="term" value="F:transmembrane transporter activity"/>
    <property type="evidence" value="ECO:0007669"/>
    <property type="project" value="InterPro"/>
</dbReference>
<evidence type="ECO:0000256" key="1">
    <source>
        <dbReference type="ARBA" id="ARBA00004651"/>
    </source>
</evidence>
<feature type="domain" description="Major facilitator superfamily (MFS) profile" evidence="9">
    <location>
        <begin position="18"/>
        <end position="505"/>
    </location>
</feature>
<evidence type="ECO:0000256" key="3">
    <source>
        <dbReference type="ARBA" id="ARBA00022448"/>
    </source>
</evidence>